<feature type="non-terminal residue" evidence="1">
    <location>
        <position position="1"/>
    </location>
</feature>
<accession>A0A397E171</accession>
<sequence length="220" mass="24777">TTEDCTGVMSPWAYGPYDSVRLRWNKKASVEKKCQVYHLVNENSYPCLRVCGLYEDYVDKIAAALMQTSKDAFVFPHVTMLPSRNVKVDWFKAMEQNYVQISDIVESSPGLPVGIPGADGLVSLGGCKDLLRVPSDNIAAAVMKCLRVESVLSQHVGLPVAKRQQTMQEFVVPKSIPTARSGKEAWEQWFSVDPKRGVYCALKDYSKEMIKSDRRKYSER</sequence>
<comment type="caution">
    <text evidence="1">The sequence shown here is derived from an EMBL/GenBank/DDBJ whole genome shotgun (WGS) entry which is preliminary data.</text>
</comment>
<name>A0A397E171_APHAT</name>
<dbReference type="AlphaFoldDB" id="A0A397E171"/>
<organism evidence="1 2">
    <name type="scientific">Aphanomyces astaci</name>
    <name type="common">Crayfish plague agent</name>
    <dbReference type="NCBI Taxonomy" id="112090"/>
    <lineage>
        <taxon>Eukaryota</taxon>
        <taxon>Sar</taxon>
        <taxon>Stramenopiles</taxon>
        <taxon>Oomycota</taxon>
        <taxon>Saprolegniomycetes</taxon>
        <taxon>Saprolegniales</taxon>
        <taxon>Verrucalvaceae</taxon>
        <taxon>Aphanomyces</taxon>
    </lineage>
</organism>
<reference evidence="1 2" key="1">
    <citation type="submission" date="2018-08" db="EMBL/GenBank/DDBJ databases">
        <title>Aphanomyces genome sequencing and annotation.</title>
        <authorList>
            <person name="Minardi D."/>
            <person name="Oidtmann B."/>
            <person name="Van Der Giezen M."/>
            <person name="Studholme D.J."/>
        </authorList>
    </citation>
    <scope>NUCLEOTIDE SEQUENCE [LARGE SCALE GENOMIC DNA]</scope>
    <source>
        <strain evidence="1 2">D2</strain>
    </source>
</reference>
<protein>
    <submittedName>
        <fullName evidence="1">Uncharacterized protein</fullName>
    </submittedName>
</protein>
<dbReference type="EMBL" id="QUTD01003708">
    <property type="protein sequence ID" value="RHY71652.1"/>
    <property type="molecule type" value="Genomic_DNA"/>
</dbReference>
<dbReference type="Proteomes" id="UP000266643">
    <property type="component" value="Unassembled WGS sequence"/>
</dbReference>
<evidence type="ECO:0000313" key="2">
    <source>
        <dbReference type="Proteomes" id="UP000266643"/>
    </source>
</evidence>
<gene>
    <name evidence="1" type="ORF">DYB30_000138</name>
</gene>
<evidence type="ECO:0000313" key="1">
    <source>
        <dbReference type="EMBL" id="RHY71652.1"/>
    </source>
</evidence>
<dbReference type="VEuPathDB" id="FungiDB:H257_06158"/>
<proteinExistence type="predicted"/>